<dbReference type="PANTHER" id="PTHR46621:SF1">
    <property type="entry name" value="SNRNA-ACTIVATING PROTEIN COMPLEX SUBUNIT 4"/>
    <property type="match status" value="1"/>
</dbReference>
<feature type="domain" description="Myb-like" evidence="6">
    <location>
        <begin position="842"/>
        <end position="892"/>
    </location>
</feature>
<dbReference type="Pfam" id="PF00249">
    <property type="entry name" value="Myb_DNA-binding"/>
    <property type="match status" value="1"/>
</dbReference>
<dbReference type="PANTHER" id="PTHR46621">
    <property type="entry name" value="SNRNA-ACTIVATING PROTEIN COMPLEX SUBUNIT 4"/>
    <property type="match status" value="1"/>
</dbReference>
<evidence type="ECO:0000256" key="3">
    <source>
        <dbReference type="ARBA" id="ARBA00023163"/>
    </source>
</evidence>
<dbReference type="InterPro" id="IPR009057">
    <property type="entry name" value="Homeodomain-like_sf"/>
</dbReference>
<evidence type="ECO:0000313" key="9">
    <source>
        <dbReference type="Proteomes" id="UP001194696"/>
    </source>
</evidence>
<evidence type="ECO:0000256" key="2">
    <source>
        <dbReference type="ARBA" id="ARBA00023125"/>
    </source>
</evidence>
<proteinExistence type="predicted"/>
<feature type="compositionally biased region" description="Pro residues" evidence="5">
    <location>
        <begin position="321"/>
        <end position="351"/>
    </location>
</feature>
<feature type="region of interest" description="Disordered" evidence="5">
    <location>
        <begin position="312"/>
        <end position="373"/>
    </location>
</feature>
<dbReference type="Gene3D" id="1.10.10.60">
    <property type="entry name" value="Homeodomain-like"/>
    <property type="match status" value="1"/>
</dbReference>
<dbReference type="InterPro" id="IPR051575">
    <property type="entry name" value="Myb-like_DNA-bd"/>
</dbReference>
<feature type="region of interest" description="Disordered" evidence="5">
    <location>
        <begin position="404"/>
        <end position="456"/>
    </location>
</feature>
<keyword evidence="4" id="KW-0539">Nucleus</keyword>
<feature type="compositionally biased region" description="Low complexity" evidence="5">
    <location>
        <begin position="223"/>
        <end position="242"/>
    </location>
</feature>
<feature type="domain" description="HTH myb-type" evidence="7">
    <location>
        <begin position="842"/>
        <end position="896"/>
    </location>
</feature>
<accession>A0ABQ7JZ20</accession>
<evidence type="ECO:0000256" key="1">
    <source>
        <dbReference type="ARBA" id="ARBA00023015"/>
    </source>
</evidence>
<evidence type="ECO:0008006" key="10">
    <source>
        <dbReference type="Google" id="ProtNLM"/>
    </source>
</evidence>
<feature type="compositionally biased region" description="Basic and acidic residues" evidence="5">
    <location>
        <begin position="150"/>
        <end position="164"/>
    </location>
</feature>
<protein>
    <recommendedName>
        <fullName evidence="10">Myb-like domain-containing protein</fullName>
    </recommendedName>
</protein>
<feature type="compositionally biased region" description="Low complexity" evidence="5">
    <location>
        <begin position="53"/>
        <end position="70"/>
    </location>
</feature>
<feature type="compositionally biased region" description="Basic and acidic residues" evidence="5">
    <location>
        <begin position="409"/>
        <end position="432"/>
    </location>
</feature>
<dbReference type="InterPro" id="IPR017930">
    <property type="entry name" value="Myb_dom"/>
</dbReference>
<sequence>MKLNRGAGIDAAETEDLQKNDTADGLPASPLITTGRKRQRRRCGSQQEEERMMSSSSPYRTRSQSRSQTSRHVDSRVAHYLPMLKGRPRYNAPPQPSRKTSFRGGQRIGGAKTPRRQMRNIHDSGFAMDDEAEDDKTLTQGDFCQGSDMLPREQKKARSDRRNEWLNAAVSAKLPKASSHKRRKVEAPSTRVHGYYQPQEESDLSSDSESSDEGNLSEDHDTLSSTTYSSSSDLSRTSSSSSDTEDNEQSEQSALPPKSFERSVSTSTSSTKFTPVRSAKSKAQTKITTKTTAFASATPILKKVIFGSPSRRLPAIKKPLPTKPPTIPLPPPPPPPTPQHHPQPIFRPTPTRPLFSITPAIQSRSRPPRQVRVKTGRWTKAEDAALYGGVVAYLAQYGLEPKPPAHLPLPEDSKLEKKQEKEEGDDHEHNVEGEGVQSTSERVVEERDALETKAEESRDRLDCETVIWGASAAAYQMSKRYRITSSHDFESESEAELRKRENDTYRLFEELVDVSRDNVQTDCGSGGSGQDGPLLLEPPAGQRTSVLSPLHKGSSFDREQIPGLNIHSVFDGLTFKPDMIYAKMDVHHDNGNQNHQQQQQQQQQGHQFQQQHCHQHLHHLSLAYTDQTYHIQQQQQQQQWPLFPQNHQQYTQNYQHQQQYVLPDQQYGFLGIPPLWNEPTLADQPGDDVWLAQISGESMRNPDIRTVASRDNGFAFKNGGGVEAGEMVLNNWSRRVASEEAAIEMVLFENLFPGTNTNTTTTSTSPSPSTHTVTFNTSMYPDQPYNTPPTTAHLETRYKTQNSYTSAISRQITTCPWSHIASLTVPGRTGVQAQARWSEALDPRVKKGPWSPEEDELLLEGVEKSDKCWIWIADMIDGRTQRQCRTRWVQLTIEAERRAALAVLEGIPQF</sequence>
<gene>
    <name evidence="8" type="ORF">BGZ96_008296</name>
</gene>
<dbReference type="SUPFAM" id="SSF46689">
    <property type="entry name" value="Homeodomain-like"/>
    <property type="match status" value="1"/>
</dbReference>
<dbReference type="InterPro" id="IPR001005">
    <property type="entry name" value="SANT/Myb"/>
</dbReference>
<dbReference type="SMART" id="SM00717">
    <property type="entry name" value="SANT"/>
    <property type="match status" value="1"/>
</dbReference>
<name>A0ABQ7JZ20_9FUNG</name>
<dbReference type="Proteomes" id="UP001194696">
    <property type="component" value="Unassembled WGS sequence"/>
</dbReference>
<dbReference type="EMBL" id="JAAAIM010000455">
    <property type="protein sequence ID" value="KAG0287827.1"/>
    <property type="molecule type" value="Genomic_DNA"/>
</dbReference>
<dbReference type="CDD" id="cd00167">
    <property type="entry name" value="SANT"/>
    <property type="match status" value="1"/>
</dbReference>
<feature type="compositionally biased region" description="Low complexity" evidence="5">
    <location>
        <begin position="591"/>
        <end position="612"/>
    </location>
</feature>
<feature type="region of interest" description="Disordered" evidence="5">
    <location>
        <begin position="1"/>
        <end position="289"/>
    </location>
</feature>
<keyword evidence="2" id="KW-0238">DNA-binding</keyword>
<feature type="region of interest" description="Disordered" evidence="5">
    <location>
        <begin position="518"/>
        <end position="557"/>
    </location>
</feature>
<keyword evidence="9" id="KW-1185">Reference proteome</keyword>
<dbReference type="PROSITE" id="PS50090">
    <property type="entry name" value="MYB_LIKE"/>
    <property type="match status" value="1"/>
</dbReference>
<evidence type="ECO:0000259" key="7">
    <source>
        <dbReference type="PROSITE" id="PS51294"/>
    </source>
</evidence>
<feature type="compositionally biased region" description="Basic and acidic residues" evidence="5">
    <location>
        <begin position="442"/>
        <end position="456"/>
    </location>
</feature>
<evidence type="ECO:0000259" key="6">
    <source>
        <dbReference type="PROSITE" id="PS50090"/>
    </source>
</evidence>
<feature type="region of interest" description="Disordered" evidence="5">
    <location>
        <begin position="588"/>
        <end position="612"/>
    </location>
</feature>
<evidence type="ECO:0000256" key="5">
    <source>
        <dbReference type="SAM" id="MobiDB-lite"/>
    </source>
</evidence>
<evidence type="ECO:0000256" key="4">
    <source>
        <dbReference type="ARBA" id="ARBA00023242"/>
    </source>
</evidence>
<evidence type="ECO:0000313" key="8">
    <source>
        <dbReference type="EMBL" id="KAG0287827.1"/>
    </source>
</evidence>
<keyword evidence="1" id="KW-0805">Transcription regulation</keyword>
<reference evidence="8 9" key="1">
    <citation type="journal article" date="2020" name="Fungal Divers.">
        <title>Resolving the Mortierellaceae phylogeny through synthesis of multi-gene phylogenetics and phylogenomics.</title>
        <authorList>
            <person name="Vandepol N."/>
            <person name="Liber J."/>
            <person name="Desiro A."/>
            <person name="Na H."/>
            <person name="Kennedy M."/>
            <person name="Barry K."/>
            <person name="Grigoriev I.V."/>
            <person name="Miller A.N."/>
            <person name="O'Donnell K."/>
            <person name="Stajich J.E."/>
            <person name="Bonito G."/>
        </authorList>
    </citation>
    <scope>NUCLEOTIDE SEQUENCE [LARGE SCALE GENOMIC DNA]</scope>
    <source>
        <strain evidence="8 9">AD045</strain>
    </source>
</reference>
<feature type="compositionally biased region" description="Acidic residues" evidence="5">
    <location>
        <begin position="200"/>
        <end position="216"/>
    </location>
</feature>
<keyword evidence="3" id="KW-0804">Transcription</keyword>
<comment type="caution">
    <text evidence="8">The sequence shown here is derived from an EMBL/GenBank/DDBJ whole genome shotgun (WGS) entry which is preliminary data.</text>
</comment>
<dbReference type="PROSITE" id="PS51294">
    <property type="entry name" value="HTH_MYB"/>
    <property type="match status" value="1"/>
</dbReference>
<organism evidence="8 9">
    <name type="scientific">Linnemannia gamsii</name>
    <dbReference type="NCBI Taxonomy" id="64522"/>
    <lineage>
        <taxon>Eukaryota</taxon>
        <taxon>Fungi</taxon>
        <taxon>Fungi incertae sedis</taxon>
        <taxon>Mucoromycota</taxon>
        <taxon>Mortierellomycotina</taxon>
        <taxon>Mortierellomycetes</taxon>
        <taxon>Mortierellales</taxon>
        <taxon>Mortierellaceae</taxon>
        <taxon>Linnemannia</taxon>
    </lineage>
</organism>